<dbReference type="EMBL" id="JAHCVJ010000006">
    <property type="protein sequence ID" value="MBT0665766.1"/>
    <property type="molecule type" value="Genomic_DNA"/>
</dbReference>
<evidence type="ECO:0000256" key="1">
    <source>
        <dbReference type="SAM" id="MobiDB-lite"/>
    </source>
</evidence>
<organism evidence="2 3">
    <name type="scientific">Geoanaerobacter pelophilus</name>
    <dbReference type="NCBI Taxonomy" id="60036"/>
    <lineage>
        <taxon>Bacteria</taxon>
        <taxon>Pseudomonadati</taxon>
        <taxon>Thermodesulfobacteriota</taxon>
        <taxon>Desulfuromonadia</taxon>
        <taxon>Geobacterales</taxon>
        <taxon>Geobacteraceae</taxon>
        <taxon>Geoanaerobacter</taxon>
    </lineage>
</organism>
<dbReference type="RefSeq" id="WP_214172529.1">
    <property type="nucleotide sequence ID" value="NZ_JAHCVJ010000006.1"/>
</dbReference>
<evidence type="ECO:0000313" key="3">
    <source>
        <dbReference type="Proteomes" id="UP000811899"/>
    </source>
</evidence>
<gene>
    <name evidence="2" type="ORF">KI809_15760</name>
</gene>
<evidence type="ECO:0000313" key="2">
    <source>
        <dbReference type="EMBL" id="MBT0665766.1"/>
    </source>
</evidence>
<accession>A0AAW4LBJ1</accession>
<dbReference type="AlphaFoldDB" id="A0AAW4LBJ1"/>
<protein>
    <submittedName>
        <fullName evidence="2">Uncharacterized protein</fullName>
    </submittedName>
</protein>
<dbReference type="Proteomes" id="UP000811899">
    <property type="component" value="Unassembled WGS sequence"/>
</dbReference>
<proteinExistence type="predicted"/>
<name>A0AAW4LBJ1_9BACT</name>
<feature type="compositionally biased region" description="Polar residues" evidence="1">
    <location>
        <begin position="142"/>
        <end position="167"/>
    </location>
</feature>
<feature type="region of interest" description="Disordered" evidence="1">
    <location>
        <begin position="139"/>
        <end position="167"/>
    </location>
</feature>
<keyword evidence="3" id="KW-1185">Reference proteome</keyword>
<reference evidence="2 3" key="1">
    <citation type="submission" date="2021-05" db="EMBL/GenBank/DDBJ databases">
        <title>The draft genome of Geobacter pelophilus DSM 12255.</title>
        <authorList>
            <person name="Xu Z."/>
            <person name="Masuda Y."/>
            <person name="Itoh H."/>
            <person name="Senoo K."/>
        </authorList>
    </citation>
    <scope>NUCLEOTIDE SEQUENCE [LARGE SCALE GENOMIC DNA]</scope>
    <source>
        <strain evidence="2 3">DSM 12255</strain>
    </source>
</reference>
<sequence>MNLKNLCTEEVADRGIDIELFHPGTGMSLGIVITMLGSDSLAYIEADRKIRGRQLEQSKRKRDFTVGMEPEQIEAGLVERMTACFVSWKQRQDDGRFKDTLSFDEGVELASTKEEFKKIISRRGFFWLRQQVQDGMDKVSNFLPSSATPSAPQPGTSSATAPQAKTE</sequence>
<comment type="caution">
    <text evidence="2">The sequence shown here is derived from an EMBL/GenBank/DDBJ whole genome shotgun (WGS) entry which is preliminary data.</text>
</comment>